<dbReference type="InterPro" id="IPR000620">
    <property type="entry name" value="EamA_dom"/>
</dbReference>
<feature type="domain" description="EamA" evidence="6">
    <location>
        <begin position="164"/>
        <end position="291"/>
    </location>
</feature>
<evidence type="ECO:0000256" key="1">
    <source>
        <dbReference type="ARBA" id="ARBA00004141"/>
    </source>
</evidence>
<reference evidence="7 8" key="1">
    <citation type="submission" date="2023-06" db="EMBL/GenBank/DDBJ databases">
        <title>Alteromonas sp. ASW11-36 isolated from intertidal sand.</title>
        <authorList>
            <person name="Li Y."/>
        </authorList>
    </citation>
    <scope>NUCLEOTIDE SEQUENCE [LARGE SCALE GENOMIC DNA]</scope>
    <source>
        <strain evidence="7 8">ASW11-36</strain>
    </source>
</reference>
<feature type="transmembrane region" description="Helical" evidence="5">
    <location>
        <begin position="83"/>
        <end position="101"/>
    </location>
</feature>
<dbReference type="Pfam" id="PF00892">
    <property type="entry name" value="EamA"/>
    <property type="match status" value="2"/>
</dbReference>
<dbReference type="Proteomes" id="UP001234343">
    <property type="component" value="Unassembled WGS sequence"/>
</dbReference>
<keyword evidence="2 5" id="KW-0812">Transmembrane</keyword>
<feature type="domain" description="EamA" evidence="6">
    <location>
        <begin position="15"/>
        <end position="150"/>
    </location>
</feature>
<keyword evidence="4 5" id="KW-0472">Membrane</keyword>
<feature type="transmembrane region" description="Helical" evidence="5">
    <location>
        <begin position="194"/>
        <end position="215"/>
    </location>
</feature>
<evidence type="ECO:0000256" key="3">
    <source>
        <dbReference type="ARBA" id="ARBA00022989"/>
    </source>
</evidence>
<feature type="transmembrane region" description="Helical" evidence="5">
    <location>
        <begin position="251"/>
        <end position="270"/>
    </location>
</feature>
<feature type="transmembrane region" description="Helical" evidence="5">
    <location>
        <begin position="12"/>
        <end position="34"/>
    </location>
</feature>
<feature type="transmembrane region" description="Helical" evidence="5">
    <location>
        <begin position="107"/>
        <end position="127"/>
    </location>
</feature>
<feature type="transmembrane region" description="Helical" evidence="5">
    <location>
        <begin position="160"/>
        <end position="182"/>
    </location>
</feature>
<dbReference type="SUPFAM" id="SSF103481">
    <property type="entry name" value="Multidrug resistance efflux transporter EmrE"/>
    <property type="match status" value="2"/>
</dbReference>
<dbReference type="RefSeq" id="WP_289365592.1">
    <property type="nucleotide sequence ID" value="NZ_JAUCBP010000007.1"/>
</dbReference>
<comment type="subcellular location">
    <subcellularLocation>
        <location evidence="1">Membrane</location>
        <topology evidence="1">Multi-pass membrane protein</topology>
    </subcellularLocation>
</comment>
<evidence type="ECO:0000256" key="5">
    <source>
        <dbReference type="SAM" id="Phobius"/>
    </source>
</evidence>
<evidence type="ECO:0000259" key="6">
    <source>
        <dbReference type="Pfam" id="PF00892"/>
    </source>
</evidence>
<evidence type="ECO:0000313" key="7">
    <source>
        <dbReference type="EMBL" id="MDM7861204.1"/>
    </source>
</evidence>
<dbReference type="PANTHER" id="PTHR22911">
    <property type="entry name" value="ACYL-MALONYL CONDENSING ENZYME-RELATED"/>
    <property type="match status" value="1"/>
</dbReference>
<gene>
    <name evidence="7" type="ORF">QTP81_11425</name>
</gene>
<proteinExistence type="predicted"/>
<keyword evidence="8" id="KW-1185">Reference proteome</keyword>
<feature type="transmembrane region" description="Helical" evidence="5">
    <location>
        <begin position="221"/>
        <end position="239"/>
    </location>
</feature>
<evidence type="ECO:0000313" key="8">
    <source>
        <dbReference type="Proteomes" id="UP001234343"/>
    </source>
</evidence>
<protein>
    <submittedName>
        <fullName evidence="7">DMT family transporter</fullName>
    </submittedName>
</protein>
<sequence length="299" mass="32259">MSTASPTTPSPSIWLGAVCLIAAELCFAGVGAVVKALSEQMNQTQLVFFRNASALVVLIPIVFRSGLGNAVAVVRTERLKLHLFRAVCGMVAMYGFFYVLATLTLTQAMMALMLAPFIVPIIAFLWLKERIDSKTAIAIGVGFCGAAVILLTKPSQAQPLNIMALAIAIGCAVLVATTKCTIRKLTDSEPSLRIVFYFTGVATVISLVPMLIYWQPLLRHVIPWLIVMGVLAAIGQLLMTRAFALASPVKIGLLSYSSLIFAAIIGAIGWQEPITLSLILGSVLVIWAANLTIRQRWLW</sequence>
<comment type="caution">
    <text evidence="7">The sequence shown here is derived from an EMBL/GenBank/DDBJ whole genome shotgun (WGS) entry which is preliminary data.</text>
</comment>
<evidence type="ECO:0000256" key="4">
    <source>
        <dbReference type="ARBA" id="ARBA00023136"/>
    </source>
</evidence>
<keyword evidence="3 5" id="KW-1133">Transmembrane helix</keyword>
<dbReference type="PANTHER" id="PTHR22911:SF6">
    <property type="entry name" value="SOLUTE CARRIER FAMILY 35 MEMBER G1"/>
    <property type="match status" value="1"/>
</dbReference>
<accession>A0ABT7SYD5</accession>
<evidence type="ECO:0000256" key="2">
    <source>
        <dbReference type="ARBA" id="ARBA00022692"/>
    </source>
</evidence>
<feature type="transmembrane region" description="Helical" evidence="5">
    <location>
        <begin position="46"/>
        <end position="63"/>
    </location>
</feature>
<feature type="transmembrane region" description="Helical" evidence="5">
    <location>
        <begin position="136"/>
        <end position="154"/>
    </location>
</feature>
<feature type="transmembrane region" description="Helical" evidence="5">
    <location>
        <begin position="276"/>
        <end position="293"/>
    </location>
</feature>
<dbReference type="EMBL" id="JAUCBP010000007">
    <property type="protein sequence ID" value="MDM7861204.1"/>
    <property type="molecule type" value="Genomic_DNA"/>
</dbReference>
<name>A0ABT7SYD5_9ALTE</name>
<organism evidence="7 8">
    <name type="scientific">Alteromonas arenosi</name>
    <dbReference type="NCBI Taxonomy" id="3055817"/>
    <lineage>
        <taxon>Bacteria</taxon>
        <taxon>Pseudomonadati</taxon>
        <taxon>Pseudomonadota</taxon>
        <taxon>Gammaproteobacteria</taxon>
        <taxon>Alteromonadales</taxon>
        <taxon>Alteromonadaceae</taxon>
        <taxon>Alteromonas/Salinimonas group</taxon>
        <taxon>Alteromonas</taxon>
    </lineage>
</organism>
<dbReference type="InterPro" id="IPR037185">
    <property type="entry name" value="EmrE-like"/>
</dbReference>